<keyword evidence="4" id="KW-0378">Hydrolase</keyword>
<reference evidence="2" key="1">
    <citation type="submission" date="2022-10" db="EMBL/GenBank/DDBJ databases">
        <authorList>
            <person name="Chen Y."/>
            <person name="Dougan E. K."/>
            <person name="Chan C."/>
            <person name="Rhodes N."/>
            <person name="Thang M."/>
        </authorList>
    </citation>
    <scope>NUCLEOTIDE SEQUENCE</scope>
</reference>
<dbReference type="EMBL" id="CAMXCT020002426">
    <property type="protein sequence ID" value="CAL1151465.1"/>
    <property type="molecule type" value="Genomic_DNA"/>
</dbReference>
<dbReference type="GO" id="GO:0006508">
    <property type="term" value="P:proteolysis"/>
    <property type="evidence" value="ECO:0007669"/>
    <property type="project" value="UniProtKB-KW"/>
</dbReference>
<dbReference type="EMBL" id="CAMXCT010002426">
    <property type="protein sequence ID" value="CAI3998090.1"/>
    <property type="molecule type" value="Genomic_DNA"/>
</dbReference>
<accession>A0A9P1G516</accession>
<keyword evidence="4" id="KW-0645">Protease</keyword>
<organism evidence="2">
    <name type="scientific">Cladocopium goreaui</name>
    <dbReference type="NCBI Taxonomy" id="2562237"/>
    <lineage>
        <taxon>Eukaryota</taxon>
        <taxon>Sar</taxon>
        <taxon>Alveolata</taxon>
        <taxon>Dinophyceae</taxon>
        <taxon>Suessiales</taxon>
        <taxon>Symbiodiniaceae</taxon>
        <taxon>Cladocopium</taxon>
    </lineage>
</organism>
<gene>
    <name evidence="2" type="ORF">C1SCF055_LOCUS24420</name>
</gene>
<proteinExistence type="predicted"/>
<dbReference type="EMBL" id="CAMXCT030002426">
    <property type="protein sequence ID" value="CAL4785402.1"/>
    <property type="molecule type" value="Genomic_DNA"/>
</dbReference>
<name>A0A9P1G516_9DINO</name>
<feature type="region of interest" description="Disordered" evidence="1">
    <location>
        <begin position="448"/>
        <end position="485"/>
    </location>
</feature>
<evidence type="ECO:0000313" key="2">
    <source>
        <dbReference type="EMBL" id="CAI3998090.1"/>
    </source>
</evidence>
<sequence length="485" mass="53743">MSHPPFFCTSSSCSVGPWMDIVGFGPNPVATQLAALLVTKGVPCQQAPDRAEAAIKKLGVTATQEYIEQRAADQHGANISSKKKSRKPVITEARGVALCTKQEAMPFIQDAKMLWPCSSLRTSPWTSEPQPASLPCASPTADPLLIHGCLLQLGDVTVSRRHLDDSHAEMEITDTRVMQVQLFRDEVNTDWTDFIASPIKHLIALVPKLRRCTNLQCDFKCGLYHAAVEENFDQLKNFYKFLQKEFTWTQSISYPTTDPDYSVIWIPGATRDLALHKLRTMSHGLSLVRMRQRTSEGAAWDVGAAEDPSANVLPAFAKDVLITVIKDKQEVEKAPPVVGLPRAQAHSHPWKTFFSSTTPADNPKQQKRIDELENRLKADLTASLQEQLVANGSTSSLASDSRITQLEVGMAELQAHQQHYRTIPNLFSETGARLAAQDDKLLKLQSQLDQQQSDLTAVRRSPHLSGNTSQSHADEFPKHAPRPCQ</sequence>
<dbReference type="GO" id="GO:0008233">
    <property type="term" value="F:peptidase activity"/>
    <property type="evidence" value="ECO:0007669"/>
    <property type="project" value="UniProtKB-KW"/>
</dbReference>
<evidence type="ECO:0000313" key="3">
    <source>
        <dbReference type="EMBL" id="CAL1151465.1"/>
    </source>
</evidence>
<dbReference type="AlphaFoldDB" id="A0A9P1G516"/>
<evidence type="ECO:0000256" key="1">
    <source>
        <dbReference type="SAM" id="MobiDB-lite"/>
    </source>
</evidence>
<dbReference type="Proteomes" id="UP001152797">
    <property type="component" value="Unassembled WGS sequence"/>
</dbReference>
<reference evidence="3" key="2">
    <citation type="submission" date="2024-04" db="EMBL/GenBank/DDBJ databases">
        <authorList>
            <person name="Chen Y."/>
            <person name="Shah S."/>
            <person name="Dougan E. K."/>
            <person name="Thang M."/>
            <person name="Chan C."/>
        </authorList>
    </citation>
    <scope>NUCLEOTIDE SEQUENCE [LARGE SCALE GENOMIC DNA]</scope>
</reference>
<comment type="caution">
    <text evidence="2">The sequence shown here is derived from an EMBL/GenBank/DDBJ whole genome shotgun (WGS) entry which is preliminary data.</text>
</comment>
<keyword evidence="5" id="KW-1185">Reference proteome</keyword>
<evidence type="ECO:0000313" key="4">
    <source>
        <dbReference type="EMBL" id="CAL4785402.1"/>
    </source>
</evidence>
<protein>
    <submittedName>
        <fullName evidence="4">Ubiquitin-like protease family profile domain-containing protein</fullName>
    </submittedName>
</protein>
<evidence type="ECO:0000313" key="5">
    <source>
        <dbReference type="Proteomes" id="UP001152797"/>
    </source>
</evidence>